<name>A0A0A9GSI8_ARUDO</name>
<feature type="region of interest" description="Disordered" evidence="1">
    <location>
        <begin position="1"/>
        <end position="28"/>
    </location>
</feature>
<protein>
    <submittedName>
        <fullName evidence="2">Uncharacterized protein</fullName>
    </submittedName>
</protein>
<dbReference type="AlphaFoldDB" id="A0A0A9GSI8"/>
<evidence type="ECO:0000256" key="1">
    <source>
        <dbReference type="SAM" id="MobiDB-lite"/>
    </source>
</evidence>
<reference evidence="2" key="1">
    <citation type="submission" date="2014-09" db="EMBL/GenBank/DDBJ databases">
        <authorList>
            <person name="Magalhaes I.L.F."/>
            <person name="Oliveira U."/>
            <person name="Santos F.R."/>
            <person name="Vidigal T.H.D.A."/>
            <person name="Brescovit A.D."/>
            <person name="Santos A.J."/>
        </authorList>
    </citation>
    <scope>NUCLEOTIDE SEQUENCE</scope>
    <source>
        <tissue evidence="2">Shoot tissue taken approximately 20 cm above the soil surface</tissue>
    </source>
</reference>
<dbReference type="EMBL" id="GBRH01170454">
    <property type="protein sequence ID" value="JAE27442.1"/>
    <property type="molecule type" value="Transcribed_RNA"/>
</dbReference>
<sequence length="101" mass="11585">MNANPHKYTYTPSKLKHNTDHNNTSRHATATLHKSNRRSNTVMKACIHTDACSHTLLHISTVDLSFLMLITEKKPKRRRPSWCTAYPRRRSISDKKAGVMA</sequence>
<accession>A0A0A9GSI8</accession>
<evidence type="ECO:0000313" key="2">
    <source>
        <dbReference type="EMBL" id="JAE27442.1"/>
    </source>
</evidence>
<reference evidence="2" key="2">
    <citation type="journal article" date="2015" name="Data Brief">
        <title>Shoot transcriptome of the giant reed, Arundo donax.</title>
        <authorList>
            <person name="Barrero R.A."/>
            <person name="Guerrero F.D."/>
            <person name="Moolhuijzen P."/>
            <person name="Goolsby J.A."/>
            <person name="Tidwell J."/>
            <person name="Bellgard S.E."/>
            <person name="Bellgard M.I."/>
        </authorList>
    </citation>
    <scope>NUCLEOTIDE SEQUENCE</scope>
    <source>
        <tissue evidence="2">Shoot tissue taken approximately 20 cm above the soil surface</tissue>
    </source>
</reference>
<organism evidence="2">
    <name type="scientific">Arundo donax</name>
    <name type="common">Giant reed</name>
    <name type="synonym">Donax arundinaceus</name>
    <dbReference type="NCBI Taxonomy" id="35708"/>
    <lineage>
        <taxon>Eukaryota</taxon>
        <taxon>Viridiplantae</taxon>
        <taxon>Streptophyta</taxon>
        <taxon>Embryophyta</taxon>
        <taxon>Tracheophyta</taxon>
        <taxon>Spermatophyta</taxon>
        <taxon>Magnoliopsida</taxon>
        <taxon>Liliopsida</taxon>
        <taxon>Poales</taxon>
        <taxon>Poaceae</taxon>
        <taxon>PACMAD clade</taxon>
        <taxon>Arundinoideae</taxon>
        <taxon>Arundineae</taxon>
        <taxon>Arundo</taxon>
    </lineage>
</organism>
<proteinExistence type="predicted"/>